<dbReference type="FunFam" id="3.30.70.580:FF:000001">
    <property type="entry name" value="tRNA pseudouridine synthase A"/>
    <property type="match status" value="1"/>
</dbReference>
<dbReference type="InterPro" id="IPR020103">
    <property type="entry name" value="PsdUridine_synth_cat_dom_sf"/>
</dbReference>
<dbReference type="GO" id="GO:0031119">
    <property type="term" value="P:tRNA pseudouridine synthesis"/>
    <property type="evidence" value="ECO:0007669"/>
    <property type="project" value="TreeGrafter"/>
</dbReference>
<name>A0A6J6THL3_9ZZZZ</name>
<dbReference type="EMBL" id="CAFBLE010000005">
    <property type="protein sequence ID" value="CAB4865596.1"/>
    <property type="molecule type" value="Genomic_DNA"/>
</dbReference>
<evidence type="ECO:0000313" key="7">
    <source>
        <dbReference type="EMBL" id="CAB4865596.1"/>
    </source>
</evidence>
<evidence type="ECO:0000313" key="8">
    <source>
        <dbReference type="EMBL" id="CAB4922644.1"/>
    </source>
</evidence>
<dbReference type="NCBIfam" id="TIGR00071">
    <property type="entry name" value="hisT_truA"/>
    <property type="match status" value="1"/>
</dbReference>
<dbReference type="EMBL" id="CAEZZC010000005">
    <property type="protein sequence ID" value="CAB4746861.1"/>
    <property type="molecule type" value="Genomic_DNA"/>
</dbReference>
<accession>A0A6J6THL3</accession>
<dbReference type="EMBL" id="CAFBQL010000005">
    <property type="protein sequence ID" value="CAB5058284.1"/>
    <property type="molecule type" value="Genomic_DNA"/>
</dbReference>
<dbReference type="PANTHER" id="PTHR11142">
    <property type="entry name" value="PSEUDOURIDYLATE SYNTHASE"/>
    <property type="match status" value="1"/>
</dbReference>
<dbReference type="PIRSF" id="PIRSF001430">
    <property type="entry name" value="tRNA_psdUrid_synth"/>
    <property type="match status" value="1"/>
</dbReference>
<evidence type="ECO:0000313" key="6">
    <source>
        <dbReference type="EMBL" id="CAB4746861.1"/>
    </source>
</evidence>
<dbReference type="Pfam" id="PF01416">
    <property type="entry name" value="PseudoU_synth_1"/>
    <property type="match status" value="2"/>
</dbReference>
<dbReference type="EMBL" id="CAEZWT010000001">
    <property type="protein sequence ID" value="CAB4654234.1"/>
    <property type="molecule type" value="Genomic_DNA"/>
</dbReference>
<evidence type="ECO:0000313" key="9">
    <source>
        <dbReference type="EMBL" id="CAB5058284.1"/>
    </source>
</evidence>
<dbReference type="HAMAP" id="MF_00171">
    <property type="entry name" value="TruA"/>
    <property type="match status" value="1"/>
</dbReference>
<evidence type="ECO:0000256" key="2">
    <source>
        <dbReference type="ARBA" id="ARBA00022694"/>
    </source>
</evidence>
<dbReference type="InterPro" id="IPR020097">
    <property type="entry name" value="PsdUridine_synth_TruA_a/b_dom"/>
</dbReference>
<dbReference type="PANTHER" id="PTHR11142:SF0">
    <property type="entry name" value="TRNA PSEUDOURIDINE SYNTHASE-LIKE 1"/>
    <property type="match status" value="1"/>
</dbReference>
<evidence type="ECO:0000256" key="3">
    <source>
        <dbReference type="ARBA" id="ARBA00023235"/>
    </source>
</evidence>
<proteinExistence type="inferred from homology"/>
<dbReference type="GO" id="GO:0003723">
    <property type="term" value="F:RNA binding"/>
    <property type="evidence" value="ECO:0007669"/>
    <property type="project" value="InterPro"/>
</dbReference>
<dbReference type="AlphaFoldDB" id="A0A6J6THL3"/>
<organism evidence="6">
    <name type="scientific">freshwater metagenome</name>
    <dbReference type="NCBI Taxonomy" id="449393"/>
    <lineage>
        <taxon>unclassified sequences</taxon>
        <taxon>metagenomes</taxon>
        <taxon>ecological metagenomes</taxon>
    </lineage>
</organism>
<feature type="domain" description="Pseudouridine synthase I TruA alpha/beta" evidence="4">
    <location>
        <begin position="158"/>
        <end position="257"/>
    </location>
</feature>
<evidence type="ECO:0000313" key="5">
    <source>
        <dbReference type="EMBL" id="CAB4654234.1"/>
    </source>
</evidence>
<dbReference type="SUPFAM" id="SSF55120">
    <property type="entry name" value="Pseudouridine synthase"/>
    <property type="match status" value="1"/>
</dbReference>
<evidence type="ECO:0000256" key="1">
    <source>
        <dbReference type="ARBA" id="ARBA00009375"/>
    </source>
</evidence>
<sequence length="277" mass="31365">MTEPTLFPESGFRRLRLDLAYDGTNFFGWAKQPELRTVQEEIEKALSTITRGAIDTVVAGRTDAGVHATGQVIHADVPDIFALEEIAYKLNRILDEDLRVLEVTTAPFGFHARFSALRRYYTYKILDSNKPILPLLRFDIAPWYRPLDIDAMNKSSEYLLGEHNFAAFCKYREGATTIRTLEHFSWERNSDGLLVADVIADAFCYSMVRNLVGAVACVGDGRFPPSWVKEVLENQVRISDSMVFPARGLTFKQVDYPSDDQLLTRAEATIARRGDED</sequence>
<dbReference type="GO" id="GO:0009982">
    <property type="term" value="F:pseudouridine synthase activity"/>
    <property type="evidence" value="ECO:0007669"/>
    <property type="project" value="InterPro"/>
</dbReference>
<dbReference type="InterPro" id="IPR020094">
    <property type="entry name" value="TruA/RsuA/RluB/E/F_N"/>
</dbReference>
<gene>
    <name evidence="5" type="ORF">UFOPK2289_00004</name>
    <name evidence="6" type="ORF">UFOPK2822_00561</name>
    <name evidence="7" type="ORF">UFOPK3346_00721</name>
    <name evidence="8" type="ORF">UFOPK3670_00761</name>
    <name evidence="9" type="ORF">UFOPK4308_00808</name>
</gene>
<dbReference type="CDD" id="cd02570">
    <property type="entry name" value="PseudoU_synth_EcTruA"/>
    <property type="match status" value="1"/>
</dbReference>
<reference evidence="6" key="1">
    <citation type="submission" date="2020-05" db="EMBL/GenBank/DDBJ databases">
        <authorList>
            <person name="Chiriac C."/>
            <person name="Salcher M."/>
            <person name="Ghai R."/>
            <person name="Kavagutti S V."/>
        </authorList>
    </citation>
    <scope>NUCLEOTIDE SEQUENCE</scope>
</reference>
<feature type="domain" description="Pseudouridine synthase I TruA alpha/beta" evidence="4">
    <location>
        <begin position="20"/>
        <end position="114"/>
    </location>
</feature>
<evidence type="ECO:0000259" key="4">
    <source>
        <dbReference type="Pfam" id="PF01416"/>
    </source>
</evidence>
<dbReference type="Gene3D" id="3.30.70.660">
    <property type="entry name" value="Pseudouridine synthase I, catalytic domain, C-terminal subdomain"/>
    <property type="match status" value="1"/>
</dbReference>
<dbReference type="Gene3D" id="3.30.70.580">
    <property type="entry name" value="Pseudouridine synthase I, catalytic domain, N-terminal subdomain"/>
    <property type="match status" value="1"/>
</dbReference>
<dbReference type="InterPro" id="IPR001406">
    <property type="entry name" value="PsdUridine_synth_TruA"/>
</dbReference>
<dbReference type="EMBL" id="CAFBMV010000005">
    <property type="protein sequence ID" value="CAB4922644.1"/>
    <property type="molecule type" value="Genomic_DNA"/>
</dbReference>
<comment type="similarity">
    <text evidence="1">Belongs to the tRNA pseudouridine synthase TruA family.</text>
</comment>
<keyword evidence="3" id="KW-0413">Isomerase</keyword>
<keyword evidence="2" id="KW-0819">tRNA processing</keyword>
<protein>
    <submittedName>
        <fullName evidence="6">Unannotated protein</fullName>
    </submittedName>
</protein>
<dbReference type="InterPro" id="IPR020095">
    <property type="entry name" value="PsdUridine_synth_TruA_C"/>
</dbReference>